<evidence type="ECO:0000313" key="4">
    <source>
        <dbReference type="Proteomes" id="UP000321635"/>
    </source>
</evidence>
<dbReference type="AlphaFoldDB" id="A0A511XF53"/>
<dbReference type="PANTHER" id="PTHR10210:SF41">
    <property type="entry name" value="RIBOSE-PHOSPHATE PYROPHOSPHOKINASE 1, CHLOROPLASTIC"/>
    <property type="match status" value="1"/>
</dbReference>
<dbReference type="CDD" id="cd06223">
    <property type="entry name" value="PRTases_typeI"/>
    <property type="match status" value="1"/>
</dbReference>
<gene>
    <name evidence="3" type="primary">prs_2</name>
    <name evidence="3" type="ORF">ANI02nite_34190</name>
</gene>
<evidence type="ECO:0000313" key="3">
    <source>
        <dbReference type="EMBL" id="GEN61535.1"/>
    </source>
</evidence>
<sequence>MIRVFQWSTPVEIDTMTFAGGERHVRLSGYQKGVSKNWVIKAAIHKSDDLIDLLLVADAIHRLEERPTIHLFCPYIPFARQDRVCFPGEAMSLAVMARLLNSASFNYVEAWDVHSPVAQTLITNFKSVPAAQFVGGELRPGEVVVAPDKGAVLRAGEAAGDTHPVIVAEKNRNPDNGGLSGFHLPTDFEKLDTSGGAIVVDDICDGGRTFVGIGEMLRERVAGPLRLYVTHGIFSHGFNDLLDIYDEILVANLMTDAPLPTQVRHLQNTW</sequence>
<comment type="caution">
    <text evidence="3">The sequence shown here is derived from an EMBL/GenBank/DDBJ whole genome shotgun (WGS) entry which is preliminary data.</text>
</comment>
<dbReference type="Gene3D" id="3.40.50.2020">
    <property type="match status" value="2"/>
</dbReference>
<dbReference type="InterPro" id="IPR005946">
    <property type="entry name" value="Rib-P_diPkinase"/>
</dbReference>
<protein>
    <submittedName>
        <fullName evidence="3">Ribose-phosphate pyrophosphokinase</fullName>
    </submittedName>
</protein>
<dbReference type="InterPro" id="IPR029099">
    <property type="entry name" value="Pribosyltran_N"/>
</dbReference>
<dbReference type="SUPFAM" id="SSF53271">
    <property type="entry name" value="PRTase-like"/>
    <property type="match status" value="1"/>
</dbReference>
<dbReference type="Pfam" id="PF13793">
    <property type="entry name" value="Pribosyltran_N"/>
    <property type="match status" value="1"/>
</dbReference>
<dbReference type="GO" id="GO:0005737">
    <property type="term" value="C:cytoplasm"/>
    <property type="evidence" value="ECO:0007669"/>
    <property type="project" value="TreeGrafter"/>
</dbReference>
<dbReference type="GO" id="GO:0004749">
    <property type="term" value="F:ribose phosphate diphosphokinase activity"/>
    <property type="evidence" value="ECO:0007669"/>
    <property type="project" value="TreeGrafter"/>
</dbReference>
<dbReference type="RefSeq" id="WP_051292510.1">
    <property type="nucleotide sequence ID" value="NZ_AUBI01000028.1"/>
</dbReference>
<keyword evidence="1" id="KW-0545">Nucleotide biosynthesis</keyword>
<dbReference type="Proteomes" id="UP000321635">
    <property type="component" value="Unassembled WGS sequence"/>
</dbReference>
<dbReference type="GO" id="GO:0006164">
    <property type="term" value="P:purine nucleotide biosynthetic process"/>
    <property type="evidence" value="ECO:0007669"/>
    <property type="project" value="TreeGrafter"/>
</dbReference>
<keyword evidence="4" id="KW-1185">Reference proteome</keyword>
<keyword evidence="3" id="KW-0418">Kinase</keyword>
<evidence type="ECO:0000259" key="2">
    <source>
        <dbReference type="Pfam" id="PF13793"/>
    </source>
</evidence>
<dbReference type="InterPro" id="IPR000836">
    <property type="entry name" value="PRTase_dom"/>
</dbReference>
<organism evidence="3 4">
    <name type="scientific">Acetobacter nitrogenifigens DSM 23921 = NBRC 105050</name>
    <dbReference type="NCBI Taxonomy" id="1120919"/>
    <lineage>
        <taxon>Bacteria</taxon>
        <taxon>Pseudomonadati</taxon>
        <taxon>Pseudomonadota</taxon>
        <taxon>Alphaproteobacteria</taxon>
        <taxon>Acetobacterales</taxon>
        <taxon>Acetobacteraceae</taxon>
        <taxon>Acetobacter</taxon>
    </lineage>
</organism>
<proteinExistence type="predicted"/>
<accession>A0A511XF53</accession>
<feature type="domain" description="Ribose-phosphate pyrophosphokinase N-terminal" evidence="2">
    <location>
        <begin position="12"/>
        <end position="103"/>
    </location>
</feature>
<dbReference type="GO" id="GO:0016301">
    <property type="term" value="F:kinase activity"/>
    <property type="evidence" value="ECO:0007669"/>
    <property type="project" value="UniProtKB-KW"/>
</dbReference>
<dbReference type="OrthoDB" id="9777067at2"/>
<dbReference type="GO" id="GO:0002189">
    <property type="term" value="C:ribose phosphate diphosphokinase complex"/>
    <property type="evidence" value="ECO:0007669"/>
    <property type="project" value="TreeGrafter"/>
</dbReference>
<evidence type="ECO:0000256" key="1">
    <source>
        <dbReference type="ARBA" id="ARBA00022727"/>
    </source>
</evidence>
<reference evidence="3 4" key="1">
    <citation type="submission" date="2019-07" db="EMBL/GenBank/DDBJ databases">
        <title>Whole genome shotgun sequence of Acetobacter nitrogenifigens NBRC 105050.</title>
        <authorList>
            <person name="Hosoyama A."/>
            <person name="Uohara A."/>
            <person name="Ohji S."/>
            <person name="Ichikawa N."/>
        </authorList>
    </citation>
    <scope>NUCLEOTIDE SEQUENCE [LARGE SCALE GENOMIC DNA]</scope>
    <source>
        <strain evidence="3 4">NBRC 105050</strain>
    </source>
</reference>
<keyword evidence="3" id="KW-0808">Transferase</keyword>
<name>A0A511XF53_9PROT</name>
<dbReference type="PANTHER" id="PTHR10210">
    <property type="entry name" value="RIBOSE-PHOSPHATE DIPHOSPHOKINASE FAMILY MEMBER"/>
    <property type="match status" value="1"/>
</dbReference>
<dbReference type="SMART" id="SM01400">
    <property type="entry name" value="Pribosyltran_N"/>
    <property type="match status" value="1"/>
</dbReference>
<dbReference type="InterPro" id="IPR029057">
    <property type="entry name" value="PRTase-like"/>
</dbReference>
<dbReference type="STRING" id="1120919.GCA_000429165_03671"/>
<dbReference type="EMBL" id="BJYF01000043">
    <property type="protein sequence ID" value="GEN61535.1"/>
    <property type="molecule type" value="Genomic_DNA"/>
</dbReference>
<dbReference type="GO" id="GO:0006015">
    <property type="term" value="P:5-phosphoribose 1-diphosphate biosynthetic process"/>
    <property type="evidence" value="ECO:0007669"/>
    <property type="project" value="TreeGrafter"/>
</dbReference>
<dbReference type="GO" id="GO:0000287">
    <property type="term" value="F:magnesium ion binding"/>
    <property type="evidence" value="ECO:0007669"/>
    <property type="project" value="InterPro"/>
</dbReference>